<feature type="region of interest" description="Disordered" evidence="2">
    <location>
        <begin position="673"/>
        <end position="698"/>
    </location>
</feature>
<evidence type="ECO:0000256" key="1">
    <source>
        <dbReference type="PROSITE-ProRule" id="PRU10141"/>
    </source>
</evidence>
<dbReference type="AlphaFoldDB" id="A0AAV6KCT3"/>
<feature type="domain" description="Protein kinase" evidence="3">
    <location>
        <begin position="13"/>
        <end position="333"/>
    </location>
</feature>
<keyword evidence="1" id="KW-0547">Nucleotide-binding</keyword>
<feature type="binding site" evidence="1">
    <location>
        <position position="42"/>
    </location>
    <ligand>
        <name>ATP</name>
        <dbReference type="ChEBI" id="CHEBI:30616"/>
    </ligand>
</feature>
<organism evidence="4 5">
    <name type="scientific">Rhododendron griersonianum</name>
    <dbReference type="NCBI Taxonomy" id="479676"/>
    <lineage>
        <taxon>Eukaryota</taxon>
        <taxon>Viridiplantae</taxon>
        <taxon>Streptophyta</taxon>
        <taxon>Embryophyta</taxon>
        <taxon>Tracheophyta</taxon>
        <taxon>Spermatophyta</taxon>
        <taxon>Magnoliopsida</taxon>
        <taxon>eudicotyledons</taxon>
        <taxon>Gunneridae</taxon>
        <taxon>Pentapetalae</taxon>
        <taxon>asterids</taxon>
        <taxon>Ericales</taxon>
        <taxon>Ericaceae</taxon>
        <taxon>Ericoideae</taxon>
        <taxon>Rhodoreae</taxon>
        <taxon>Rhododendron</taxon>
    </lineage>
</organism>
<feature type="region of interest" description="Disordered" evidence="2">
    <location>
        <begin position="576"/>
        <end position="599"/>
    </location>
</feature>
<feature type="compositionally biased region" description="Basic and acidic residues" evidence="2">
    <location>
        <begin position="478"/>
        <end position="503"/>
    </location>
</feature>
<dbReference type="PANTHER" id="PTHR24348">
    <property type="entry name" value="SERINE/THREONINE-PROTEIN KINASE UNC-51-RELATED"/>
    <property type="match status" value="1"/>
</dbReference>
<feature type="region of interest" description="Disordered" evidence="2">
    <location>
        <begin position="401"/>
        <end position="503"/>
    </location>
</feature>
<dbReference type="EMBL" id="JACTNZ010000005">
    <property type="protein sequence ID" value="KAG5550297.1"/>
    <property type="molecule type" value="Genomic_DNA"/>
</dbReference>
<dbReference type="Gene3D" id="1.10.510.10">
    <property type="entry name" value="Transferase(Phosphotransferase) domain 1"/>
    <property type="match status" value="1"/>
</dbReference>
<dbReference type="InterPro" id="IPR045269">
    <property type="entry name" value="Atg1-like"/>
</dbReference>
<protein>
    <recommendedName>
        <fullName evidence="3">Protein kinase domain-containing protein</fullName>
    </recommendedName>
</protein>
<evidence type="ECO:0000256" key="2">
    <source>
        <dbReference type="SAM" id="MobiDB-lite"/>
    </source>
</evidence>
<name>A0AAV6KCT3_9ERIC</name>
<dbReference type="SUPFAM" id="SSF56112">
    <property type="entry name" value="Protein kinase-like (PK-like)"/>
    <property type="match status" value="1"/>
</dbReference>
<keyword evidence="5" id="KW-1185">Reference proteome</keyword>
<feature type="compositionally biased region" description="Polar residues" evidence="2">
    <location>
        <begin position="577"/>
        <end position="592"/>
    </location>
</feature>
<feature type="compositionally biased region" description="Polar residues" evidence="2">
    <location>
        <begin position="452"/>
        <end position="465"/>
    </location>
</feature>
<evidence type="ECO:0000313" key="4">
    <source>
        <dbReference type="EMBL" id="KAG5550297.1"/>
    </source>
</evidence>
<evidence type="ECO:0000259" key="3">
    <source>
        <dbReference type="PROSITE" id="PS50011"/>
    </source>
</evidence>
<dbReference type="InterPro" id="IPR000719">
    <property type="entry name" value="Prot_kinase_dom"/>
</dbReference>
<dbReference type="PROSITE" id="PS50011">
    <property type="entry name" value="PROTEIN_KINASE_DOM"/>
    <property type="match status" value="1"/>
</dbReference>
<dbReference type="PANTHER" id="PTHR24348:SF68">
    <property type="entry name" value="SERINE_THREONINE-PROTEIN KINASE ATG1C"/>
    <property type="match status" value="1"/>
</dbReference>
<dbReference type="Pfam" id="PF24497">
    <property type="entry name" value="MIT_ATG1"/>
    <property type="match status" value="1"/>
</dbReference>
<dbReference type="Gene3D" id="3.30.200.20">
    <property type="entry name" value="Phosphorylase Kinase, domain 1"/>
    <property type="match status" value="1"/>
</dbReference>
<dbReference type="GO" id="GO:0005737">
    <property type="term" value="C:cytoplasm"/>
    <property type="evidence" value="ECO:0007669"/>
    <property type="project" value="TreeGrafter"/>
</dbReference>
<dbReference type="InterPro" id="IPR011009">
    <property type="entry name" value="Kinase-like_dom_sf"/>
</dbReference>
<gene>
    <name evidence="4" type="ORF">RHGRI_015305</name>
</gene>
<dbReference type="Pfam" id="PF00069">
    <property type="entry name" value="Pkinase"/>
    <property type="match status" value="2"/>
</dbReference>
<accession>A0AAV6KCT3</accession>
<feature type="compositionally biased region" description="Low complexity" evidence="2">
    <location>
        <begin position="523"/>
        <end position="538"/>
    </location>
</feature>
<dbReference type="PROSITE" id="PS00107">
    <property type="entry name" value="PROTEIN_KINASE_ATP"/>
    <property type="match status" value="1"/>
</dbReference>
<comment type="caution">
    <text evidence="4">The sequence shown here is derived from an EMBL/GenBank/DDBJ whole genome shotgun (WGS) entry which is preliminary data.</text>
</comment>
<evidence type="ECO:0000313" key="5">
    <source>
        <dbReference type="Proteomes" id="UP000823749"/>
    </source>
</evidence>
<sequence>MAHQSSTRYVGEYVVGRQIGSGSFSVVWHARHRVHGTEVAIKEIVTGRLNKKLQESLMSEIETGRIHLVLEFCRGGDLSMYIQQRQGRVPEATAKYFMHQLAAGLQILRDNNLIHRDLKPQVGYDTPCLPGKNAMGQFLYPELELTRDLTEEWKKERKGHKFNVMEGFCQLLLRKGNGEKNGGNLLLFTNSDNAVLKIADFGFARSLQPRGLAETLCGSPLYMAPEIMQLQKYDAKADLWSVGAILFQLVTGKTPFTGSNQIQLLQNIVKSTELQFPPDRRNLSSECIDLCRKLLRRNPGLLYSFYFTKSKGMVVTSIRWAQCMASCVLHAWYYGFDERNYNSTFSLSLLIFPYFPSAVERLTFEEFFNHPFLSQRQSNELLRNRRSPKTIVGFPFSERSPVRNAEEGSQEDNLPFSLDDVSNGPDRSPSFVRKPSMKSTVGFSVGDRKEVSTTSNNMDLSSKFSSVAHKPENTSLRLDSRIPSEGNLKESFKSADRRPMDTDPRVVDSLELFDQEYVIVSGPPMDVSSSSPSASKLSHLPCNSGSPQQEFANMNSAPSAPMPIIGATGSRFGYSGSLDSHSSAPSGTSQGSMEIGDALEQPSPHCITRIKSLKRCASAVTELVNEKIMKLVLFCEKMESGRQLEAFSIQLVTLAIWKQALHICHTQAIEGSPTQEMARLRESPNQEHGSPDIASTHGPQELCSRIEREFLNEVGNAEELAKLIEPGNTEMPDAMETIYQSALALGRHGAVSTCFISWTTNGMHFQTICRTRNEKTFYFFVKFALFVWFPSDTELLVLKFEYDQSFHGNHEILTSQFYLEITLESTYWAARPIFEKGKSKVDEYMGDTENAAVHYSKAVRLLVFLLVEAPSLILNPPFSLTNSDRYRLRNYIDVLNNRQSHSRSQRMALLQAILLGDREML</sequence>
<dbReference type="Proteomes" id="UP000823749">
    <property type="component" value="Chromosome 5"/>
</dbReference>
<feature type="region of interest" description="Disordered" evidence="2">
    <location>
        <begin position="523"/>
        <end position="549"/>
    </location>
</feature>
<dbReference type="GO" id="GO:0010506">
    <property type="term" value="P:regulation of autophagy"/>
    <property type="evidence" value="ECO:0007669"/>
    <property type="project" value="InterPro"/>
</dbReference>
<reference evidence="4" key="1">
    <citation type="submission" date="2020-08" db="EMBL/GenBank/DDBJ databases">
        <title>Plant Genome Project.</title>
        <authorList>
            <person name="Zhang R.-G."/>
        </authorList>
    </citation>
    <scope>NUCLEOTIDE SEQUENCE</scope>
    <source>
        <strain evidence="4">WSP0</strain>
        <tissue evidence="4">Leaf</tissue>
    </source>
</reference>
<dbReference type="GO" id="GO:0005524">
    <property type="term" value="F:ATP binding"/>
    <property type="evidence" value="ECO:0007669"/>
    <property type="project" value="UniProtKB-UniRule"/>
</dbReference>
<dbReference type="InterPro" id="IPR056281">
    <property type="entry name" value="MIT_ATG1a/b/c"/>
</dbReference>
<keyword evidence="1" id="KW-0067">ATP-binding</keyword>
<dbReference type="GO" id="GO:0004674">
    <property type="term" value="F:protein serine/threonine kinase activity"/>
    <property type="evidence" value="ECO:0007669"/>
    <property type="project" value="InterPro"/>
</dbReference>
<proteinExistence type="predicted"/>
<dbReference type="InterPro" id="IPR017441">
    <property type="entry name" value="Protein_kinase_ATP_BS"/>
</dbReference>